<organism evidence="2 3">
    <name type="scientific">Priestia megaterium</name>
    <name type="common">Bacillus megaterium</name>
    <dbReference type="NCBI Taxonomy" id="1404"/>
    <lineage>
        <taxon>Bacteria</taxon>
        <taxon>Bacillati</taxon>
        <taxon>Bacillota</taxon>
        <taxon>Bacilli</taxon>
        <taxon>Bacillales</taxon>
        <taxon>Bacillaceae</taxon>
        <taxon>Priestia</taxon>
    </lineage>
</organism>
<comment type="caution">
    <text evidence="2">The sequence shown here is derived from an EMBL/GenBank/DDBJ whole genome shotgun (WGS) entry which is preliminary data.</text>
</comment>
<keyword evidence="1" id="KW-1133">Transmembrane helix</keyword>
<reference evidence="2" key="1">
    <citation type="journal article" date="2024" name="Appl Microbiol">
        <title>Effect of kuratsuki Bacillus and Priestia on Taste of Sake.</title>
        <authorList>
            <person name="Kobayashi K."/>
            <person name="Nishida H."/>
        </authorList>
    </citation>
    <scope>NUCLEOTIDE SEQUENCE</scope>
    <source>
        <strain evidence="2">B-12</strain>
    </source>
</reference>
<accession>A0AAX6BTE1</accession>
<evidence type="ECO:0000313" key="3">
    <source>
        <dbReference type="Proteomes" id="UP001165240"/>
    </source>
</evidence>
<dbReference type="RefSeq" id="WP_310876716.1">
    <property type="nucleotide sequence ID" value="NZ_BSYK01000006.1"/>
</dbReference>
<gene>
    <name evidence="2" type="ORF">ShirakiTB12_54660</name>
</gene>
<sequence length="55" mass="6324">MTPSEMPVWIALIGNFGFPIAITAYMFLRFEKKLEKLGDVIMELAKVINANERHK</sequence>
<dbReference type="Pfam" id="PF12841">
    <property type="entry name" value="YvrJ"/>
    <property type="match status" value="1"/>
</dbReference>
<dbReference type="AlphaFoldDB" id="A0AAX6BTE1"/>
<dbReference type="Proteomes" id="UP001165240">
    <property type="component" value="Unassembled WGS sequence"/>
</dbReference>
<evidence type="ECO:0008006" key="4">
    <source>
        <dbReference type="Google" id="ProtNLM"/>
    </source>
</evidence>
<protein>
    <recommendedName>
        <fullName evidence="4">YvrJ family protein</fullName>
    </recommendedName>
</protein>
<feature type="transmembrane region" description="Helical" evidence="1">
    <location>
        <begin position="6"/>
        <end position="28"/>
    </location>
</feature>
<dbReference type="EMBL" id="BSYK01000006">
    <property type="protein sequence ID" value="GMG76997.1"/>
    <property type="molecule type" value="Genomic_DNA"/>
</dbReference>
<dbReference type="InterPro" id="IPR024419">
    <property type="entry name" value="YvrJ"/>
</dbReference>
<evidence type="ECO:0000313" key="2">
    <source>
        <dbReference type="EMBL" id="GMG76997.1"/>
    </source>
</evidence>
<evidence type="ECO:0000256" key="1">
    <source>
        <dbReference type="SAM" id="Phobius"/>
    </source>
</evidence>
<proteinExistence type="predicted"/>
<name>A0AAX6BTE1_PRIMG</name>
<keyword evidence="1" id="KW-0472">Membrane</keyword>
<keyword evidence="1" id="KW-0812">Transmembrane</keyword>